<proteinExistence type="predicted"/>
<comment type="caution">
    <text evidence="1">The sequence shown here is derived from an EMBL/GenBank/DDBJ whole genome shotgun (WGS) entry which is preliminary data.</text>
</comment>
<reference evidence="2" key="1">
    <citation type="journal article" date="2023" name="G3 (Bethesda)">
        <title>Genome assembly and association tests identify interacting loci associated with vigor, precocity, and sex in interspecific pistachio rootstocks.</title>
        <authorList>
            <person name="Palmer W."/>
            <person name="Jacygrad E."/>
            <person name="Sagayaradj S."/>
            <person name="Cavanaugh K."/>
            <person name="Han R."/>
            <person name="Bertier L."/>
            <person name="Beede B."/>
            <person name="Kafkas S."/>
            <person name="Golino D."/>
            <person name="Preece J."/>
            <person name="Michelmore R."/>
        </authorList>
    </citation>
    <scope>NUCLEOTIDE SEQUENCE [LARGE SCALE GENOMIC DNA]</scope>
</reference>
<evidence type="ECO:0000313" key="1">
    <source>
        <dbReference type="EMBL" id="KAJ0088695.1"/>
    </source>
</evidence>
<organism evidence="1 2">
    <name type="scientific">Pistacia atlantica</name>
    <dbReference type="NCBI Taxonomy" id="434234"/>
    <lineage>
        <taxon>Eukaryota</taxon>
        <taxon>Viridiplantae</taxon>
        <taxon>Streptophyta</taxon>
        <taxon>Embryophyta</taxon>
        <taxon>Tracheophyta</taxon>
        <taxon>Spermatophyta</taxon>
        <taxon>Magnoliopsida</taxon>
        <taxon>eudicotyledons</taxon>
        <taxon>Gunneridae</taxon>
        <taxon>Pentapetalae</taxon>
        <taxon>rosids</taxon>
        <taxon>malvids</taxon>
        <taxon>Sapindales</taxon>
        <taxon>Anacardiaceae</taxon>
        <taxon>Pistacia</taxon>
    </lineage>
</organism>
<sequence length="471" mass="51908">MAEQQFKYVILGGGVAAGYAAREFAKQGVKPGDLAIISKEAVCLILLSLYLVRAASCSWFSLSAVAPYERPALSKAYLFPEGTARLPGFHVCVGSGGERLLPEWYKEKGIELILSTELVKVDLSSKTLVRCSWENFQVSNFNHCNWFHRTLKYELPFFFFPQVIRLSDFGVQGADVKNIFYLREIDDADKLVEAIKTKKNGKAVIVGGGYIGLELSAALRINNIDVSMVYPEPWCMPRLFTAGIAAFYEGYYANKGVKIIKGTVAVGFTADSNGEVKEVQLKDGRVLEADIVVVGVGGRPLTSLVKGQLEEEKGGIKTDAFFKTSVPDVYAVGDVATFPLKLYNEIRRVEHVDHARKSAEQAVKAIKASEEGKTIDEYDYLPYFYSRAFDLSWQFYGDNVGDTVLFGDSDPASPTHKFGTYWIKDGKVVGAFLESGTPEENKAIAKVARVQPPVDNLDVLSKEGIAFASKI</sequence>
<dbReference type="EMBL" id="CM047905">
    <property type="protein sequence ID" value="KAJ0088695.1"/>
    <property type="molecule type" value="Genomic_DNA"/>
</dbReference>
<keyword evidence="2" id="KW-1185">Reference proteome</keyword>
<name>A0ACC1AQ44_9ROSI</name>
<gene>
    <name evidence="1" type="ORF">Patl1_32428</name>
</gene>
<evidence type="ECO:0000313" key="2">
    <source>
        <dbReference type="Proteomes" id="UP001164250"/>
    </source>
</evidence>
<accession>A0ACC1AQ44</accession>
<protein>
    <submittedName>
        <fullName evidence="1">Uncharacterized protein</fullName>
    </submittedName>
</protein>
<dbReference type="Proteomes" id="UP001164250">
    <property type="component" value="Chromosome 9"/>
</dbReference>